<dbReference type="KEGG" id="nag:AArcMg_0057"/>
<feature type="compositionally biased region" description="Polar residues" evidence="1">
    <location>
        <begin position="110"/>
        <end position="119"/>
    </location>
</feature>
<protein>
    <submittedName>
        <fullName evidence="2">Universal stress protein</fullName>
    </submittedName>
</protein>
<gene>
    <name evidence="2" type="ORF">AArcMg_0057</name>
</gene>
<name>A0A346PKP5_9EURY</name>
<dbReference type="CDD" id="cd00293">
    <property type="entry name" value="USP-like"/>
    <property type="match status" value="1"/>
</dbReference>
<dbReference type="Gene3D" id="3.40.50.620">
    <property type="entry name" value="HUPs"/>
    <property type="match status" value="1"/>
</dbReference>
<feature type="region of interest" description="Disordered" evidence="1">
    <location>
        <begin position="71"/>
        <end position="168"/>
    </location>
</feature>
<feature type="compositionally biased region" description="Low complexity" evidence="1">
    <location>
        <begin position="89"/>
        <end position="109"/>
    </location>
</feature>
<reference evidence="3" key="1">
    <citation type="submission" date="2018-02" db="EMBL/GenBank/DDBJ databases">
        <title>Phenotypic and genomic properties of facultatively anaerobic sulfur-reducing natronoarchaea from hypersaline soda lakes.</title>
        <authorList>
            <person name="Sorokin D.Y."/>
            <person name="Kublanov I.V."/>
            <person name="Roman P."/>
            <person name="Sinninghe Damste J.S."/>
            <person name="Golyshin P.N."/>
            <person name="Rojo D."/>
            <person name="Ciordia S."/>
            <person name="Mena M.D.C."/>
            <person name="Ferrer M."/>
            <person name="Messina E."/>
            <person name="Smedile F."/>
            <person name="La Spada G."/>
            <person name="La Cono V."/>
            <person name="Yakimov M.M."/>
        </authorList>
    </citation>
    <scope>NUCLEOTIDE SEQUENCE [LARGE SCALE GENOMIC DNA]</scope>
    <source>
        <strain evidence="3">AArc-Mg</strain>
    </source>
</reference>
<dbReference type="SUPFAM" id="SSF52402">
    <property type="entry name" value="Adenine nucleotide alpha hydrolases-like"/>
    <property type="match status" value="1"/>
</dbReference>
<evidence type="ECO:0000256" key="1">
    <source>
        <dbReference type="SAM" id="MobiDB-lite"/>
    </source>
</evidence>
<evidence type="ECO:0000313" key="3">
    <source>
        <dbReference type="Proteomes" id="UP000258613"/>
    </source>
</evidence>
<proteinExistence type="predicted"/>
<dbReference type="AlphaFoldDB" id="A0A346PKP5"/>
<evidence type="ECO:0000313" key="2">
    <source>
        <dbReference type="EMBL" id="AXR80090.1"/>
    </source>
</evidence>
<dbReference type="InterPro" id="IPR014729">
    <property type="entry name" value="Rossmann-like_a/b/a_fold"/>
</dbReference>
<keyword evidence="3" id="KW-1185">Reference proteome</keyword>
<dbReference type="Proteomes" id="UP000258613">
    <property type="component" value="Chromosome"/>
</dbReference>
<accession>A0A346PKP5</accession>
<dbReference type="EMBL" id="CP027033">
    <property type="protein sequence ID" value="AXR80090.1"/>
    <property type="molecule type" value="Genomic_DNA"/>
</dbReference>
<organism evidence="2 3">
    <name type="scientific">Natrarchaeobaculum sulfurireducens</name>
    <dbReference type="NCBI Taxonomy" id="2044521"/>
    <lineage>
        <taxon>Archaea</taxon>
        <taxon>Methanobacteriati</taxon>
        <taxon>Methanobacteriota</taxon>
        <taxon>Stenosarchaea group</taxon>
        <taxon>Halobacteria</taxon>
        <taxon>Halobacteriales</taxon>
        <taxon>Natrialbaceae</taxon>
        <taxon>Natrarchaeobaculum</taxon>
    </lineage>
</organism>
<sequence length="168" mass="18037">MDGSEMSELALEHALEIHPDAELTVLHVVGEPSAMLGKATELALADDLEKAMDEHASAVFDRAQEIAVAEVGEPTSRPRSYWAIPFGRSSTAPTTTTRSSSAATAEPSPNACSSATSPRRCSVGRRFPSRSPVPVTVAGSRHGRPVTTTQRRRSRGFEAKRASSRPRR</sequence>